<dbReference type="PROSITE" id="PS51208">
    <property type="entry name" value="AUTOTRANSPORTER"/>
    <property type="match status" value="1"/>
</dbReference>
<dbReference type="EMBL" id="FSQW01000001">
    <property type="protein sequence ID" value="SIN60006.1"/>
    <property type="molecule type" value="Genomic_DNA"/>
</dbReference>
<dbReference type="SMART" id="SM00869">
    <property type="entry name" value="Autotransporter"/>
    <property type="match status" value="1"/>
</dbReference>
<feature type="region of interest" description="Disordered" evidence="1">
    <location>
        <begin position="24"/>
        <end position="53"/>
    </location>
</feature>
<gene>
    <name evidence="3" type="ORF">SAMN02745824_0546</name>
</gene>
<dbReference type="InterPro" id="IPR036709">
    <property type="entry name" value="Autotransporte_beta_dom_sf"/>
</dbReference>
<feature type="compositionally biased region" description="Basic and acidic residues" evidence="1">
    <location>
        <begin position="29"/>
        <end position="42"/>
    </location>
</feature>
<evidence type="ECO:0000259" key="2">
    <source>
        <dbReference type="PROSITE" id="PS51208"/>
    </source>
</evidence>
<dbReference type="SMART" id="SM00710">
    <property type="entry name" value="PbH1"/>
    <property type="match status" value="29"/>
</dbReference>
<dbReference type="STRING" id="1123272.SAMN02745824_0546"/>
<dbReference type="Proteomes" id="UP000185192">
    <property type="component" value="Unassembled WGS sequence"/>
</dbReference>
<reference evidence="4" key="1">
    <citation type="submission" date="2016-11" db="EMBL/GenBank/DDBJ databases">
        <authorList>
            <person name="Varghese N."/>
            <person name="Submissions S."/>
        </authorList>
    </citation>
    <scope>NUCLEOTIDE SEQUENCE [LARGE SCALE GENOMIC DNA]</scope>
    <source>
        <strain evidence="4">DSM 22363</strain>
    </source>
</reference>
<proteinExistence type="predicted"/>
<sequence length="5177" mass="499094">MEATTTRTDLTGWDHPSAPPLVGFWGQDLSKDTDGQKSRGNDGNRNAASRIEDHARRHLKPLLHAMLRGGRITKYHGVVASYAPQLGLVEPVGESSPSAPFSPFRRIRGLLRWSAAPAALLALASTAPVQAQDACIEISTGNFTCQDLGAPATTTQEMDGRTLDIRIEDGFAVDTSATSGNALTVTSDGSAGEDAPVAITQIDGTSTLTGSADGINVYNSGGGVTITTGGAVTGDNGRGIYVAADVFGNAVGGSSVINTSAGTVTGGTRGIEIIDSGDDPLTLTVDDVIGEAAEAIRVLTDDAAADITVQSVSGEITGATSGMILTTDGADITVDGFASVTGLAGHGINADVGDAYGNYGKITITDVANITGYGDTVTAGPQGHGILADARYGDISIQRVGVGDGNLVEGRDGDGINVYAYAGEISIGGETDSATGAVIGAIGNVTASRNGIIAINDISAGDITINTSAGAVTGGYRGIDARQYGNGDVSITAHDVTVLAGGKEAILVQSDSSESDVTVTTTGTVQGATDGIYVDKTQNGSVIITTADVTGASGHAIRIHQSDDGNGSIYIDSSAGTLTGSVDGLFVEQLDDDEGHVTIKVDDVAGGQAGIRAIAQTGATEITLTSTAEVEGDGGAGIDAQSTGGAITVQGSSGEITGATDGVYMRTGGGVLTVQNLDSITGEAGDGIDADSDGGNILISNIDKITGTDGHGIRAISDNGNVSIQGVGLNGGVTGTGTAYDGIYVSSGTGSIDIGGTTAIGDITGGRHGIEAYVEADGGALTIDSSAGSVAGGTDGVQVLNNGTGATSITTAGVTGTTGYGVFVGHSGASLSIDTSAGTVTGGRAGIAATNSGTGDLSVTTANVTSTGANADAIRAANASSDGRLIIDTSAGIVKGTRTGINADNFGSGATVITVNDVTGYGAEGISASSTQSTADITVQGSSGEITGATDGINISTSGADIVVDNLDSVTGEAGDGIDASSGGGAITISDIGTILGTGGNGILADSDDGDISIQGVGLVGGVTGTGDTDDGISAYAGTGSIDIGGTTAIGNVTGDAYGIDARVALGGGDITIDSSSGTVTGEDIGIHVQNAGAGAVSITSAAVNGDDVYGIYAYAAGTNLSIDSSAGAVTGGQFGIYARNLGSGATSITAADTTSYEYVGISAYTASTATTLEIDSSAGTVTGSTIGIEASHLGSGDVTITVDDVTGEGAQGILASGAQSTADITVKGSSGDVEGATDGIKITTVGADIVVDNFYSVTGQAGDGIDIESAGGDVTITNITNVGGDSITTTPGNGIAIDSSGGNISIQNVGVGTGNLVEGGDGAGIYADTNTLGAASIDIGGVAAVGNIKGSTYGIYASNSGIGDITVNARAGSVTGEDVGVDVNHSGTGNISVTTANVTSSNGHGLDAYGEENVTGISINTVAGYVKGGDAGVSVSNEGSGALSVVTGDVTGLSGYGITVQNAATSTSLTIDSSAGEVRGSTRGIHAAHNGSGDVIITVNDVTGYADAAIHAVTTQGTSSITVQGSSGVIEGAADGIYVRTAGDEIAIRNLDSVTGNAGDGLDLASAGGAITISNIGTILGTGGHGVLADSDGGDISIQGSGFTGGIEGTGGHGISADARGGTGGDIAIGTEDAIGDVAGIYDGIYARTNGSGSVAIVADGDVSGEISGVSVNNEGAGAVSVAVSGTTYAGLTGIEIDNSNGGSVTLETGGVQSRFYSAIEISNDAGTTTTVTVNDDITSGSVISAGIDVRNDNGGDIAVTAYGDITTRGDNYGRGDAILAQTSTGDIAVEVSGNIRTGTDSSKADSDGINLQTSTGDISITSTGDIVATGSGADAVVAEVTTSGTIDINLSGDSVSGAIGIDSDATTGATEITIGSDTDVQGTTGHGIDSRATTGAITVQGSSGTITGALDGINSLTMGGNIQITSLDSVTGQAGDGIDTSSGSGAITISNIGTIVGTGGNGIQAESSGGDISIQAVGLVGGVTGTGVFDDGISARANDGGSILIGSVTAVGNVTGEKYGITAYAADTAVSGDIIIDSSSGTVAGGDTGILAQNLGAGAVSITSAAVKGDAAYGIYAFAEGTNLTIDSSAGAVTGGEFAIWARNLGSGATSITVANATGDLYAGVRATTGSATTTLQIDSAAGTVTGNTVGIEASHLGSGDVTITVDDVTGKGAEGILASSAQSDANITVQGSSGEIVGATDGIKITTAGADIVVNNLDSVTGQAGDGLDLSSSGGAISVSDIDTIRGAARHGIVAYSDSGSISVQGSGLVGGITGVGGAGILAYAAGTSGTASDGNIDIGGTTAIGDVTGAVWGIRATTRIGSIMIDSSEGSVTGSTAGIWVQSLSQRGVSITTADVTSSTFGAGVTASSRGGGVTIDSSAGTVTGGSFGINASDSGAGDLALTVDDVYGRGAAAIMTSAASGTTVITLTSTADVTSLAAAGISAISTGSDADITIQGSSGSVTGNTDGITTRTLGADIVVRNLDSVTGNGGSGIDAASSGGDITIANITNIIGYGAATTTGATGFGILANADAGNISIQNVGVGTEGLVGGGDGSGIQATSSGGDINIGGVTAIGNVSGSDHGINAEISAGTGTITIDTSSGLVRSGGLDGIAARNLGMGNVYVAAGSVYAGNNGIQTYTTIGTTEITISAGAAIDGGSAAGVAASSVGGDLVLQGLSGSTISGQDQGVHMDSDGGEIMIAGLESITGNMGNAIDATSTGDAITISGVGTVNGFNASGIDVTSGGGAISIQGTGLIGGISGGNGSGILADATGGAGGDVNIGGTTANGRISAAGGAGVAAQADGEGDVTVAVSAVTTTGNNAIGISAANVNGDIRVESSGAISTSGAASEGVDAQSTSGAVSVSVAGITTKGFDSEGVDASSDSGTVTVTATGLISTEGEESDGVEAENLTGDIIVNVAAISTTGDYAAGVQAENNTGAIRITATGAISTTGLDSNGVNAGTYAGEIEISVADVTTTTSGSSGILATSYAGDVSVESSGTIAVSGEGATGVLADSYNGNVTVDVNNVEATGVPTNTGVFGFAGGIFAFAPEGEVAVTATGTVATDADFAQGVIAAGAANAVVEVNNVATEGNFASALLVTTRDGPIEITANGNITTEGISSTGINADGYGAVTVEAVNIATLGANSNAIYATSYGNYVKVATTGTISTAGADSDGIEVYAYSGNATITSSGAVTTQGNGSDAILVVSVDGNIDITSTGPVSTAGTAATGIYAGTGDAGTIDLTIDDVTATNSTAVLTRAQNGRMLITLRSTADVTGGTGAGIDAASSGSYGDIIIQGSSGNVTGGTDGIRTLTRGADITVQDLDSVIGNGGSGLDLTSNGGDITISNIGTIYGQRAIDSAGIRALSDGGTISIQGSGLVGGIGSANMQGIYVRSGTGDIHIGDETALGDIAGFGFGIDAQNAVGGGAIIIDTSGGTTGSDTTGIYAINRGTGVLDITAADIAASSLDGIDARHLGTGAIRITTENIIAGFDGISVSGGVSSGAITVDTSAGTVLGGQTNTVGSGGSGIVVTGNGTGEISVTTADVTTNGFAGIAITSNGGASPVVVDSTAGAVSGRFGIIVTQRIDEAVTITTGDVTGTYADGIAVELTGNGDNSSDTIVDSRAGSVTAAGTGISVNSQGTGKVEVRSDDVTGNVGIVVTAAEGTTDITLTSTALVRGTDGPGIVAMSTGRYADIAITGSSGDVIGASDGMYSRTAGADISVTNLTSVTGQAGDGIDAASAGGAISITNIDTIAGTGGTGLLADSDGGAISVQGVGRTDGVTGTAGAGIFADASGGAGGSIAIGTDLAVGNVSGATEGIRAVTDGSGSIAIDTSTGSVSGDSQGISTRVAGTGNTTITTADVSGGDFDGIYAYVASTATGLTIDTSAGTVTGGDVDGRGITALNFGAGATAITAADVTGYAGDGIFALGNGSTLTVDSSAGTVTGADQGIEVSSSGTGPVQITVGDVTGQGAEAIRAVSTQATANISIQGPSADIVGATDGIYSRTAGADISVSNMASVIGQAGSGLDLDTTDGGASGAAITVSNITGAIEGRNAVDADGIHARSGTGDITIRNIGSITGANDGLDLATTGGAITVNAIGSVTGQTGDALHLVSSGGSITVTEIGTINGYGNGIFADAGSGSISIQDVGLVGGITASNGAGIAAYADNGGSINIGTSGAIGLINGTTYGVTGGTNGGGNIIIDVRDFPVTGANGVAAENVGTGYTAIFTAAVTGTAGNGIEATNNGTTLAINAFGAVAGANDGIRAANNGTGTTAITTAAVTGTAGTGVHAHGSAASSGLTINSLSGAVSGYTNGMEVYHAGSGALRLDSANVTGATQTGISATAASNSDGLFIDTTDGTVTGATHGIIADNQGTGATVIESANVSGTAGDGLTVLHSGTSLTIDTTGSVSGANGGISATNNGSGITRISATGTVTGTAGNGIAVTGGGTGSAVTLNTAAAVAGGENGIFVDAGTGDLTLEIGGDVTGGENGIHTYAENGTRLTLAVGQTISGDDFGVATMTRTGSSMSNDVLVVAGTVNGDIGTFEGDDSVSIAATGTVSGEIALGSGDDRLDLDGNAFVSLLGGEGNDILNFNATGTLISSGGTGADNVAGFEIYNFNNGGYRLAGSHTGLMETSFNAGENIWLGALDSTRVTISSGAVVQVAQGASLTGNLVNSGTVGINATGAGAFNITGDFTQGADAILALNVVNTANFDQLVVSGNVVLDGTLALTQTAFGSGELRLIDGGTALDGVFANVTGLGGALVSQEIVYDSDNFDVLLVSTINEIGTTGLVDGDDISVATDISSGLSDGTLNADLESLVLGIGLIDSVPVLENALRELRPEVSVAGLEVFRSSQNLFLDRLAAGSVTAPTQPVETAALDGRLYAPVPKSGGKHIWGNVQYVRHVQDGTLSNPDYAADSFELAAGVSGIELGDVTFGFALGYSDIDTKEQLAAPDRSQIEVFRAGAIASAPMNTSGKGLNAHVDGMLSFAAGTNTVNMNVAIPAVGYAAAQSGEGDIHYIGAGLRVTLDGFGDKDWLVKPHLMVAWDNVYQGSMTIGEGATALVTGKGDFDRTTFGYGLSMNHQWTGKTRLHASLTGYHFVGDTQIGFGSSFANNSAATSFVTTGEDVRHQYVVESGVEHDFGRGWSLSADAFAEFGDLQAYGGMFKLTKRF</sequence>
<protein>
    <recommendedName>
        <fullName evidence="2">Autotransporter domain-containing protein</fullName>
    </recommendedName>
</protein>
<organism evidence="3 4">
    <name type="scientific">Parasphingorhabdus marina DSM 22363</name>
    <dbReference type="NCBI Taxonomy" id="1123272"/>
    <lineage>
        <taxon>Bacteria</taxon>
        <taxon>Pseudomonadati</taxon>
        <taxon>Pseudomonadota</taxon>
        <taxon>Alphaproteobacteria</taxon>
        <taxon>Sphingomonadales</taxon>
        <taxon>Sphingomonadaceae</taxon>
        <taxon>Parasphingorhabdus</taxon>
    </lineage>
</organism>
<dbReference type="InterPro" id="IPR005546">
    <property type="entry name" value="Autotransporte_beta"/>
</dbReference>
<evidence type="ECO:0000256" key="1">
    <source>
        <dbReference type="SAM" id="MobiDB-lite"/>
    </source>
</evidence>
<feature type="domain" description="Autotransporter" evidence="2">
    <location>
        <begin position="4893"/>
        <end position="5177"/>
    </location>
</feature>
<accession>A0A1N6CNC4</accession>
<keyword evidence="4" id="KW-1185">Reference proteome</keyword>
<dbReference type="SUPFAM" id="SSF103515">
    <property type="entry name" value="Autotransporter"/>
    <property type="match status" value="1"/>
</dbReference>
<name>A0A1N6CNC4_9SPHN</name>
<evidence type="ECO:0000313" key="4">
    <source>
        <dbReference type="Proteomes" id="UP000185192"/>
    </source>
</evidence>
<evidence type="ECO:0000313" key="3">
    <source>
        <dbReference type="EMBL" id="SIN60006.1"/>
    </source>
</evidence>
<dbReference type="InterPro" id="IPR006626">
    <property type="entry name" value="PbH1"/>
</dbReference>